<feature type="compositionally biased region" description="Low complexity" evidence="1">
    <location>
        <begin position="179"/>
        <end position="191"/>
    </location>
</feature>
<dbReference type="InterPro" id="IPR009060">
    <property type="entry name" value="UBA-like_sf"/>
</dbReference>
<dbReference type="PROSITE" id="PS50030">
    <property type="entry name" value="UBA"/>
    <property type="match status" value="1"/>
</dbReference>
<feature type="compositionally biased region" description="Basic and acidic residues" evidence="1">
    <location>
        <begin position="155"/>
        <end position="171"/>
    </location>
</feature>
<evidence type="ECO:0000256" key="1">
    <source>
        <dbReference type="SAM" id="MobiDB-lite"/>
    </source>
</evidence>
<accession>A0A433QFS3</accession>
<feature type="region of interest" description="Disordered" evidence="1">
    <location>
        <begin position="75"/>
        <end position="214"/>
    </location>
</feature>
<feature type="compositionally biased region" description="Low complexity" evidence="1">
    <location>
        <begin position="232"/>
        <end position="246"/>
    </location>
</feature>
<evidence type="ECO:0000259" key="2">
    <source>
        <dbReference type="PROSITE" id="PS50030"/>
    </source>
</evidence>
<feature type="region of interest" description="Disordered" evidence="1">
    <location>
        <begin position="390"/>
        <end position="418"/>
    </location>
</feature>
<keyword evidence="4" id="KW-1185">Reference proteome</keyword>
<dbReference type="EMBL" id="RBNJ01006277">
    <property type="protein sequence ID" value="RUS28678.1"/>
    <property type="molecule type" value="Genomic_DNA"/>
</dbReference>
<proteinExistence type="predicted"/>
<feature type="region of interest" description="Disordered" evidence="1">
    <location>
        <begin position="257"/>
        <end position="375"/>
    </location>
</feature>
<feature type="domain" description="UBA" evidence="2">
    <location>
        <begin position="416"/>
        <end position="456"/>
    </location>
</feature>
<feature type="compositionally biased region" description="Basic and acidic residues" evidence="1">
    <location>
        <begin position="127"/>
        <end position="140"/>
    </location>
</feature>
<name>A0A433QFS3_9FUNG</name>
<dbReference type="InterPro" id="IPR015940">
    <property type="entry name" value="UBA"/>
</dbReference>
<dbReference type="PRINTS" id="PR01217">
    <property type="entry name" value="PRICHEXTENSN"/>
</dbReference>
<feature type="compositionally biased region" description="Polar residues" evidence="1">
    <location>
        <begin position="274"/>
        <end position="319"/>
    </location>
</feature>
<dbReference type="Gene3D" id="1.10.8.10">
    <property type="entry name" value="DNA helicase RuvA subunit, C-terminal domain"/>
    <property type="match status" value="1"/>
</dbReference>
<evidence type="ECO:0000313" key="3">
    <source>
        <dbReference type="EMBL" id="RUS28678.1"/>
    </source>
</evidence>
<sequence length="459" mass="49996">MPEHIYSAIEDVPIIASPQYRIPKQVSLPYDFSVIPDDVSHILKYDFKIERYVLSEIAHQRQQLAEQAKLQAEQQRSYEEAKRQKEKQKARKIAPGFLDTDRRILTPEPVIHSPRKLEWSTLEGENDSGKADGDSDKNTSPKENGLQGMGLHSRSGSEELGDRRKKEDRMYGPDGIKPSSSNSTKTGKSSGQFNFLEFEQGLPPPDPWDAGGSVKDDLAALRDVLGGGAGGADTAPSSASSSPSLGVVRTRNLPTYHQSAVPGQPQVFPKNYIPVNSNNSHAAGTSPSPISRNALQASVSTPLSTSPRQYVISDNSLHNQPPPVPYMPHIGTPPPPPPPQQQQQLKYAPRPLSPSRSTSPIPPARPPKAYYSPNSSPALTSAALPIFTKPGEPVQYRTPGTAPPLPPLPSSKDVQPGDTEQLADLMNMGFTRQQAVDALEKNDYDLAKATNFLLDWGMV</sequence>
<reference evidence="3 4" key="1">
    <citation type="journal article" date="2018" name="New Phytol.">
        <title>Phylogenomics of Endogonaceae and evolution of mycorrhizas within Mucoromycota.</title>
        <authorList>
            <person name="Chang Y."/>
            <person name="Desiro A."/>
            <person name="Na H."/>
            <person name="Sandor L."/>
            <person name="Lipzen A."/>
            <person name="Clum A."/>
            <person name="Barry K."/>
            <person name="Grigoriev I.V."/>
            <person name="Martin F.M."/>
            <person name="Stajich J.E."/>
            <person name="Smith M.E."/>
            <person name="Bonito G."/>
            <person name="Spatafora J.W."/>
        </authorList>
    </citation>
    <scope>NUCLEOTIDE SEQUENCE [LARGE SCALE GENOMIC DNA]</scope>
    <source>
        <strain evidence="3 4">AD002</strain>
    </source>
</reference>
<dbReference type="AlphaFoldDB" id="A0A433QFS3"/>
<comment type="caution">
    <text evidence="3">The sequence shown here is derived from an EMBL/GenBank/DDBJ whole genome shotgun (WGS) entry which is preliminary data.</text>
</comment>
<feature type="compositionally biased region" description="Pro residues" evidence="1">
    <location>
        <begin position="320"/>
        <end position="340"/>
    </location>
</feature>
<evidence type="ECO:0000313" key="4">
    <source>
        <dbReference type="Proteomes" id="UP000274822"/>
    </source>
</evidence>
<dbReference type="SUPFAM" id="SSF46934">
    <property type="entry name" value="UBA-like"/>
    <property type="match status" value="1"/>
</dbReference>
<gene>
    <name evidence="3" type="ORF">BC938DRAFT_481578</name>
</gene>
<dbReference type="Pfam" id="PF00627">
    <property type="entry name" value="UBA"/>
    <property type="match status" value="1"/>
</dbReference>
<organism evidence="3 4">
    <name type="scientific">Jimgerdemannia flammicorona</name>
    <dbReference type="NCBI Taxonomy" id="994334"/>
    <lineage>
        <taxon>Eukaryota</taxon>
        <taxon>Fungi</taxon>
        <taxon>Fungi incertae sedis</taxon>
        <taxon>Mucoromycota</taxon>
        <taxon>Mucoromycotina</taxon>
        <taxon>Endogonomycetes</taxon>
        <taxon>Endogonales</taxon>
        <taxon>Endogonaceae</taxon>
        <taxon>Jimgerdemannia</taxon>
    </lineage>
</organism>
<feature type="compositionally biased region" description="Low complexity" evidence="1">
    <location>
        <begin position="341"/>
        <end position="359"/>
    </location>
</feature>
<dbReference type="SMART" id="SM00165">
    <property type="entry name" value="UBA"/>
    <property type="match status" value="1"/>
</dbReference>
<dbReference type="Proteomes" id="UP000274822">
    <property type="component" value="Unassembled WGS sequence"/>
</dbReference>
<feature type="region of interest" description="Disordered" evidence="1">
    <location>
        <begin position="228"/>
        <end position="247"/>
    </location>
</feature>
<protein>
    <recommendedName>
        <fullName evidence="2">UBA domain-containing protein</fullName>
    </recommendedName>
</protein>